<accession>A0A0S3T257</accession>
<organism evidence="3 4">
    <name type="scientific">Vigna angularis var. angularis</name>
    <dbReference type="NCBI Taxonomy" id="157739"/>
    <lineage>
        <taxon>Eukaryota</taxon>
        <taxon>Viridiplantae</taxon>
        <taxon>Streptophyta</taxon>
        <taxon>Embryophyta</taxon>
        <taxon>Tracheophyta</taxon>
        <taxon>Spermatophyta</taxon>
        <taxon>Magnoliopsida</taxon>
        <taxon>eudicotyledons</taxon>
        <taxon>Gunneridae</taxon>
        <taxon>Pentapetalae</taxon>
        <taxon>rosids</taxon>
        <taxon>fabids</taxon>
        <taxon>Fabales</taxon>
        <taxon>Fabaceae</taxon>
        <taxon>Papilionoideae</taxon>
        <taxon>50 kb inversion clade</taxon>
        <taxon>NPAAA clade</taxon>
        <taxon>indigoferoid/millettioid clade</taxon>
        <taxon>Phaseoleae</taxon>
        <taxon>Vigna</taxon>
    </lineage>
</organism>
<protein>
    <recommendedName>
        <fullName evidence="2">TIR domain-containing protein</fullName>
    </recommendedName>
</protein>
<dbReference type="PROSITE" id="PS50104">
    <property type="entry name" value="TIR"/>
    <property type="match status" value="1"/>
</dbReference>
<dbReference type="PANTHER" id="PTHR32009">
    <property type="entry name" value="TMV RESISTANCE PROTEIN N-LIKE"/>
    <property type="match status" value="1"/>
</dbReference>
<dbReference type="Gene3D" id="3.40.50.10140">
    <property type="entry name" value="Toll/interleukin-1 receptor homology (TIR) domain"/>
    <property type="match status" value="1"/>
</dbReference>
<gene>
    <name evidence="3" type="primary">Vigan.10G072900</name>
    <name evidence="3" type="ORF">VIGAN_10072900</name>
</gene>
<dbReference type="OrthoDB" id="1905256at2759"/>
<evidence type="ECO:0000259" key="2">
    <source>
        <dbReference type="PROSITE" id="PS50104"/>
    </source>
</evidence>
<keyword evidence="1" id="KW-0520">NAD</keyword>
<dbReference type="InterPro" id="IPR000157">
    <property type="entry name" value="TIR_dom"/>
</dbReference>
<dbReference type="InterPro" id="IPR035897">
    <property type="entry name" value="Toll_tir_struct_dom_sf"/>
</dbReference>
<dbReference type="Pfam" id="PF01582">
    <property type="entry name" value="TIR"/>
    <property type="match status" value="1"/>
</dbReference>
<reference evidence="3 4" key="1">
    <citation type="journal article" date="2015" name="Sci. Rep.">
        <title>The power of single molecule real-time sequencing technology in the de novo assembly of a eukaryotic genome.</title>
        <authorList>
            <person name="Sakai H."/>
            <person name="Naito K."/>
            <person name="Ogiso-Tanaka E."/>
            <person name="Takahashi Y."/>
            <person name="Iseki K."/>
            <person name="Muto C."/>
            <person name="Satou K."/>
            <person name="Teruya K."/>
            <person name="Shiroma A."/>
            <person name="Shimoji M."/>
            <person name="Hirano T."/>
            <person name="Itoh T."/>
            <person name="Kaga A."/>
            <person name="Tomooka N."/>
        </authorList>
    </citation>
    <scope>NUCLEOTIDE SEQUENCE [LARGE SCALE GENOMIC DNA]</scope>
    <source>
        <strain evidence="4">cv. Shumari</strain>
    </source>
</reference>
<sequence length="260" mass="30196">MAWSSSSSSGTAPQEKHDVFLSFRGEDTRYTFTGHLHASLTRLDVNTYIDYNLQRGEEISSSLLKAIEDAKLSVIVFSKNYGNSKWCLDELVKILECRRMRGQIVLPVFYDIDPSHVRNQTGTYAEAFEKHERNLQGQMHKVQKWREALKEAANFSGWDCSVTRMESEVIDKIANDVLEKLNRVYVGDLDQQIAKLEKLAELQYLFYTKIITVENLEKHNATVQRLTELKMERSVRMLRLSPDMLSHLNDSKRNSNYFDF</sequence>
<proteinExistence type="predicted"/>
<feature type="domain" description="TIR" evidence="2">
    <location>
        <begin position="15"/>
        <end position="181"/>
    </location>
</feature>
<name>A0A0S3T257_PHAAN</name>
<dbReference type="GO" id="GO:0007165">
    <property type="term" value="P:signal transduction"/>
    <property type="evidence" value="ECO:0007669"/>
    <property type="project" value="InterPro"/>
</dbReference>
<dbReference type="SMR" id="A0A0S3T257"/>
<dbReference type="FunFam" id="3.40.50.10140:FF:000007">
    <property type="entry name" value="Disease resistance protein (TIR-NBS-LRR class)"/>
    <property type="match status" value="1"/>
</dbReference>
<dbReference type="PANTHER" id="PTHR32009:SF151">
    <property type="entry name" value="TIR DOMAIN-CONTAINING PROTEIN-RELATED"/>
    <property type="match status" value="1"/>
</dbReference>
<dbReference type="Proteomes" id="UP000291084">
    <property type="component" value="Chromosome 10"/>
</dbReference>
<evidence type="ECO:0000313" key="4">
    <source>
        <dbReference type="Proteomes" id="UP000291084"/>
    </source>
</evidence>
<dbReference type="SUPFAM" id="SSF52200">
    <property type="entry name" value="Toll/Interleukin receptor TIR domain"/>
    <property type="match status" value="1"/>
</dbReference>
<evidence type="ECO:0000256" key="1">
    <source>
        <dbReference type="ARBA" id="ARBA00023027"/>
    </source>
</evidence>
<dbReference type="EMBL" id="AP015043">
    <property type="protein sequence ID" value="BAT99321.1"/>
    <property type="molecule type" value="Genomic_DNA"/>
</dbReference>
<keyword evidence="4" id="KW-1185">Reference proteome</keyword>
<dbReference type="SMART" id="SM00255">
    <property type="entry name" value="TIR"/>
    <property type="match status" value="1"/>
</dbReference>
<dbReference type="AlphaFoldDB" id="A0A0S3T257"/>
<evidence type="ECO:0000313" key="3">
    <source>
        <dbReference type="EMBL" id="BAT99321.1"/>
    </source>
</evidence>